<feature type="transmembrane region" description="Helical" evidence="1">
    <location>
        <begin position="175"/>
        <end position="207"/>
    </location>
</feature>
<comment type="caution">
    <text evidence="2">The sequence shown here is derived from an EMBL/GenBank/DDBJ whole genome shotgun (WGS) entry which is preliminary data.</text>
</comment>
<evidence type="ECO:0000256" key="1">
    <source>
        <dbReference type="SAM" id="Phobius"/>
    </source>
</evidence>
<keyword evidence="1" id="KW-1133">Transmembrane helix</keyword>
<sequence>MKESQFIKDNARTWAPIEKSLRTLKRGRFTSDSNSDIGEKYMRLTDDLSYAQTFYSKRSVRVYLNSLVSDVYRVVFRYSETDEDNSVKRFWIKDIPSILYHGRKAFLLSFIIFCVAMIIGAFSLSQDASFANDILSEGYVNMTEQNIEKGDPMAVYKSADSWSMFKRIAMNNLRVMTFAFLLGIFFGLGTIGALISNGVMLGVFQYFFYQRGLLWESFLTIWQHGTVEISCIIIGGGAGLMLGSGYLFPGNYSRLLSLRLQFYRGMKIALAIMPFIIFAAFVESYITRHDDMAQWIRFTFILANAAIIFGYFIYMPYRYGKIHGRLERGPDEDAASISYQLKETGILNIGEVIQNAVIKTQRFFVSFAPAMFTIITLITAGLFWQSEWLVHHIDWQETGTRGLIAFDFASAAAVGLNNFLQLQALSDFNTSPIYFGLLLSAPLALIQSIVVARFNDIPLAQLAKKAVSHFILLTIVLSGYTLAPAFLILQYVLLLPVAGVAFQVSIKDNITYFNAFFKSFKLYFSNFSMSIVWVGSVALASLLLAVLVQGSLLGVLIYFMNTFISIDNVGDPTITSAIRFFISFVTISVLFALAQIGYALIANTVLESRRADELRSQISNIQPRKKRYGIDETI</sequence>
<gene>
    <name evidence="2" type="ORF">F8C82_04450</name>
</gene>
<dbReference type="EMBL" id="WBVQ01000001">
    <property type="protein sequence ID" value="KAB2817660.1"/>
    <property type="molecule type" value="Genomic_DNA"/>
</dbReference>
<dbReference type="AlphaFoldDB" id="A0A6L3ZKH6"/>
<dbReference type="PANTHER" id="PTHR35337:SF1">
    <property type="entry name" value="SLR1478 PROTEIN"/>
    <property type="match status" value="1"/>
</dbReference>
<organism evidence="2 3">
    <name type="scientific">Phaeocystidibacter marisrubri</name>
    <dbReference type="NCBI Taxonomy" id="1577780"/>
    <lineage>
        <taxon>Bacteria</taxon>
        <taxon>Pseudomonadati</taxon>
        <taxon>Bacteroidota</taxon>
        <taxon>Flavobacteriia</taxon>
        <taxon>Flavobacteriales</taxon>
        <taxon>Phaeocystidibacteraceae</taxon>
        <taxon>Phaeocystidibacter</taxon>
    </lineage>
</organism>
<feature type="transmembrane region" description="Helical" evidence="1">
    <location>
        <begin position="268"/>
        <end position="286"/>
    </location>
</feature>
<feature type="transmembrane region" description="Helical" evidence="1">
    <location>
        <begin position="527"/>
        <end position="560"/>
    </location>
</feature>
<feature type="transmembrane region" description="Helical" evidence="1">
    <location>
        <begin position="433"/>
        <end position="454"/>
    </location>
</feature>
<feature type="transmembrane region" description="Helical" evidence="1">
    <location>
        <begin position="580"/>
        <end position="601"/>
    </location>
</feature>
<dbReference type="OrthoDB" id="9800053at2"/>
<evidence type="ECO:0000313" key="2">
    <source>
        <dbReference type="EMBL" id="KAB2817660.1"/>
    </source>
</evidence>
<feature type="transmembrane region" description="Helical" evidence="1">
    <location>
        <begin position="105"/>
        <end position="124"/>
    </location>
</feature>
<accession>A0A6L3ZKH6</accession>
<dbReference type="RefSeq" id="WP_151692348.1">
    <property type="nucleotide sequence ID" value="NZ_BMGX01000002.1"/>
</dbReference>
<proteinExistence type="predicted"/>
<keyword evidence="3" id="KW-1185">Reference proteome</keyword>
<dbReference type="PANTHER" id="PTHR35337">
    <property type="entry name" value="SLR1478 PROTEIN"/>
    <property type="match status" value="1"/>
</dbReference>
<feature type="transmembrane region" description="Helical" evidence="1">
    <location>
        <begin position="363"/>
        <end position="384"/>
    </location>
</feature>
<keyword evidence="1" id="KW-0472">Membrane</keyword>
<dbReference type="Pfam" id="PF01944">
    <property type="entry name" value="SpoIIM"/>
    <property type="match status" value="1"/>
</dbReference>
<feature type="transmembrane region" description="Helical" evidence="1">
    <location>
        <begin position="466"/>
        <end position="482"/>
    </location>
</feature>
<feature type="transmembrane region" description="Helical" evidence="1">
    <location>
        <begin position="292"/>
        <end position="314"/>
    </location>
</feature>
<keyword evidence="1" id="KW-0812">Transmembrane</keyword>
<dbReference type="InterPro" id="IPR002798">
    <property type="entry name" value="SpoIIM-like"/>
</dbReference>
<feature type="transmembrane region" description="Helical" evidence="1">
    <location>
        <begin position="227"/>
        <end position="248"/>
    </location>
</feature>
<evidence type="ECO:0000313" key="3">
    <source>
        <dbReference type="Proteomes" id="UP000484164"/>
    </source>
</evidence>
<protein>
    <submittedName>
        <fullName evidence="2">Stage II sporulation protein M</fullName>
    </submittedName>
</protein>
<dbReference type="Proteomes" id="UP000484164">
    <property type="component" value="Unassembled WGS sequence"/>
</dbReference>
<reference evidence="2 3" key="1">
    <citation type="submission" date="2019-10" db="EMBL/GenBank/DDBJ databases">
        <title>Genome sequence of Phaeocystidibacter marisrubri JCM30614 (type strain).</title>
        <authorList>
            <person name="Bowman J.P."/>
        </authorList>
    </citation>
    <scope>NUCLEOTIDE SEQUENCE [LARGE SCALE GENOMIC DNA]</scope>
    <source>
        <strain evidence="2 3">JCM 30614</strain>
    </source>
</reference>
<name>A0A6L3ZKH6_9FLAO</name>